<dbReference type="InterPro" id="IPR013694">
    <property type="entry name" value="VIT"/>
</dbReference>
<evidence type="ECO:0000313" key="5">
    <source>
        <dbReference type="Proteomes" id="UP000245697"/>
    </source>
</evidence>
<sequence length="864" mass="91024">MIISVNPMGSAELERHRQVSGAGFGTLLTDRGNLPLDRLDVRASISGLLVRTELTTEFVNTHDTALEATYVFPLPDRAAVTGMTMSAADRVVTAELHERGAARERYDQAVAAGQRASIAEEERPDVFTMRVGNILPGERVTVALRLVGPLAYEDGAATFRFPLVVAPRYVPGVPLSGPSAGDGQQQDTDAVPDASRISPPVLLPGFPNPLRLSIGVDIDPAGLELGEVRSSLHTVTEQDGTLRIAPGERADRDFVLRLTYAPGAESAVAVPDEDGEQGTYQLVVLPPAPAATPRPKDVVLLLDRSGSMGGWKMVAARRAAARVIDTLTADDRFAVLTFDHEVDRPSGLDSGLVEATDRHRYRAVEHLARADARGGTDMLSPLTAGLALLADSPGRDRVLVLVTDGQVGNEDQIVKQVTPLIGAIRVHTVGIDRAVNAGFLGRLAAIGAGRAELVESEDRLDEAMEQIHRRIGAPVVTGLAVTGDGFTPLDGTRSPARLPGLYPGVPLVITGRYTGTPDGTLTVTGRTRDDQEFRTTVALRRRSEPAVTSLWARARLRDLEDAYAAGDDSLETEIIGTSLRFGVLCRFTAFVAVDARVVNEGGQTRKVTQPVEMPSGWETPAPAAPAPYFLAASSPFPGAVGAARPVAMPPMPPPGAPVPGTPAPSRPGFAPPHAKRGAAPDAVAEDSAAPESAGWSPPSFGEADRADMSSPPVHGGGGGPQPPAQPGRAADGAVPAGPVTRGFSGMLGRSRAAGSPAQGKARRSVPADGLSIDELRELAAVEVSRLHEAAGQPSLDRRDLLDDLVSRLAVLLEPFTDTALDPVRELVALLRGDAPLEERWAAAIRVLEEFAAGKATPKRAFWKS</sequence>
<dbReference type="PANTHER" id="PTHR45737:SF6">
    <property type="entry name" value="VON WILLEBRAND FACTOR A DOMAIN-CONTAINING PROTEIN 5A"/>
    <property type="match status" value="1"/>
</dbReference>
<dbReference type="Pfam" id="PF00092">
    <property type="entry name" value="VWA"/>
    <property type="match status" value="1"/>
</dbReference>
<evidence type="ECO:0000313" key="4">
    <source>
        <dbReference type="EMBL" id="PWK44239.1"/>
    </source>
</evidence>
<dbReference type="PROSITE" id="PS50234">
    <property type="entry name" value="VWFA"/>
    <property type="match status" value="1"/>
</dbReference>
<feature type="domain" description="VWFA" evidence="2">
    <location>
        <begin position="297"/>
        <end position="467"/>
    </location>
</feature>
<dbReference type="SMART" id="SM00609">
    <property type="entry name" value="VIT"/>
    <property type="match status" value="1"/>
</dbReference>
<dbReference type="Gene3D" id="3.40.50.410">
    <property type="entry name" value="von Willebrand factor, type A domain"/>
    <property type="match status" value="1"/>
</dbReference>
<name>A0A316F951_9ACTN</name>
<dbReference type="Proteomes" id="UP000245697">
    <property type="component" value="Unassembled WGS sequence"/>
</dbReference>
<feature type="compositionally biased region" description="Pro residues" evidence="1">
    <location>
        <begin position="651"/>
        <end position="665"/>
    </location>
</feature>
<protein>
    <submittedName>
        <fullName evidence="4">Ca-activated chloride channel family protein</fullName>
    </submittedName>
</protein>
<gene>
    <name evidence="4" type="ORF">BC793_112114</name>
</gene>
<dbReference type="InterPro" id="IPR002035">
    <property type="entry name" value="VWF_A"/>
</dbReference>
<evidence type="ECO:0000259" key="3">
    <source>
        <dbReference type="PROSITE" id="PS51468"/>
    </source>
</evidence>
<dbReference type="SUPFAM" id="SSF53300">
    <property type="entry name" value="vWA-like"/>
    <property type="match status" value="1"/>
</dbReference>
<dbReference type="InterPro" id="IPR036465">
    <property type="entry name" value="vWFA_dom_sf"/>
</dbReference>
<keyword evidence="5" id="KW-1185">Reference proteome</keyword>
<dbReference type="PROSITE" id="PS51468">
    <property type="entry name" value="VIT"/>
    <property type="match status" value="1"/>
</dbReference>
<accession>A0A316F951</accession>
<dbReference type="Pfam" id="PF08487">
    <property type="entry name" value="VIT"/>
    <property type="match status" value="1"/>
</dbReference>
<dbReference type="PANTHER" id="PTHR45737">
    <property type="entry name" value="VON WILLEBRAND FACTOR A DOMAIN-CONTAINING PROTEIN 5A"/>
    <property type="match status" value="1"/>
</dbReference>
<evidence type="ECO:0000259" key="2">
    <source>
        <dbReference type="PROSITE" id="PS50234"/>
    </source>
</evidence>
<dbReference type="SMART" id="SM00327">
    <property type="entry name" value="VWA"/>
    <property type="match status" value="1"/>
</dbReference>
<evidence type="ECO:0000256" key="1">
    <source>
        <dbReference type="SAM" id="MobiDB-lite"/>
    </source>
</evidence>
<dbReference type="AlphaFoldDB" id="A0A316F951"/>
<dbReference type="RefSeq" id="WP_109596678.1">
    <property type="nucleotide sequence ID" value="NZ_BONA01000029.1"/>
</dbReference>
<dbReference type="EMBL" id="QGGR01000012">
    <property type="protein sequence ID" value="PWK44239.1"/>
    <property type="molecule type" value="Genomic_DNA"/>
</dbReference>
<feature type="region of interest" description="Disordered" evidence="1">
    <location>
        <begin position="651"/>
        <end position="765"/>
    </location>
</feature>
<feature type="domain" description="VIT" evidence="3">
    <location>
        <begin position="20"/>
        <end position="148"/>
    </location>
</feature>
<reference evidence="4 5" key="1">
    <citation type="submission" date="2018-05" db="EMBL/GenBank/DDBJ databases">
        <title>Genomic Encyclopedia of Archaeal and Bacterial Type Strains, Phase II (KMG-II): from individual species to whole genera.</title>
        <authorList>
            <person name="Goeker M."/>
        </authorList>
    </citation>
    <scope>NUCLEOTIDE SEQUENCE [LARGE SCALE GENOMIC DNA]</scope>
    <source>
        <strain evidence="4 5">DSM 45184</strain>
    </source>
</reference>
<comment type="caution">
    <text evidence="4">The sequence shown here is derived from an EMBL/GenBank/DDBJ whole genome shotgun (WGS) entry which is preliminary data.</text>
</comment>
<proteinExistence type="predicted"/>
<dbReference type="OrthoDB" id="186919at2"/>
<organism evidence="4 5">
    <name type="scientific">Actinoplanes xinjiangensis</name>
    <dbReference type="NCBI Taxonomy" id="512350"/>
    <lineage>
        <taxon>Bacteria</taxon>
        <taxon>Bacillati</taxon>
        <taxon>Actinomycetota</taxon>
        <taxon>Actinomycetes</taxon>
        <taxon>Micromonosporales</taxon>
        <taxon>Micromonosporaceae</taxon>
        <taxon>Actinoplanes</taxon>
    </lineage>
</organism>
<feature type="compositionally biased region" description="Low complexity" evidence="1">
    <location>
        <begin position="679"/>
        <end position="693"/>
    </location>
</feature>